<dbReference type="GO" id="GO:0008270">
    <property type="term" value="F:zinc ion binding"/>
    <property type="evidence" value="ECO:0007669"/>
    <property type="project" value="InterPro"/>
</dbReference>
<dbReference type="InterPro" id="IPR002364">
    <property type="entry name" value="Quin_OxRdtase/zeta-crystal_CS"/>
</dbReference>
<dbReference type="PROSITE" id="PS01162">
    <property type="entry name" value="QOR_ZETA_CRYSTAL"/>
    <property type="match status" value="1"/>
</dbReference>
<dbReference type="InterPro" id="IPR036291">
    <property type="entry name" value="NAD(P)-bd_dom_sf"/>
</dbReference>
<dbReference type="InterPro" id="IPR011032">
    <property type="entry name" value="GroES-like_sf"/>
</dbReference>
<dbReference type="PANTHER" id="PTHR11695">
    <property type="entry name" value="ALCOHOL DEHYDROGENASE RELATED"/>
    <property type="match status" value="1"/>
</dbReference>
<gene>
    <name evidence="2" type="ORF">TrCOL_g10972</name>
</gene>
<dbReference type="CDD" id="cd08267">
    <property type="entry name" value="MDR1"/>
    <property type="match status" value="1"/>
</dbReference>
<dbReference type="Pfam" id="PF00107">
    <property type="entry name" value="ADH_zinc_N"/>
    <property type="match status" value="1"/>
</dbReference>
<dbReference type="AlphaFoldDB" id="A0A9W7L728"/>
<organism evidence="2 3">
    <name type="scientific">Triparma columacea</name>
    <dbReference type="NCBI Taxonomy" id="722753"/>
    <lineage>
        <taxon>Eukaryota</taxon>
        <taxon>Sar</taxon>
        <taxon>Stramenopiles</taxon>
        <taxon>Ochrophyta</taxon>
        <taxon>Bolidophyceae</taxon>
        <taxon>Parmales</taxon>
        <taxon>Triparmaceae</taxon>
        <taxon>Triparma</taxon>
    </lineage>
</organism>
<evidence type="ECO:0000313" key="2">
    <source>
        <dbReference type="EMBL" id="GMI34921.1"/>
    </source>
</evidence>
<keyword evidence="3" id="KW-1185">Reference proteome</keyword>
<dbReference type="SUPFAM" id="SSF50129">
    <property type="entry name" value="GroES-like"/>
    <property type="match status" value="1"/>
</dbReference>
<protein>
    <recommendedName>
        <fullName evidence="1">Enoyl reductase (ER) domain-containing protein</fullName>
    </recommendedName>
</protein>
<dbReference type="EMBL" id="BRYA01000888">
    <property type="protein sequence ID" value="GMI34921.1"/>
    <property type="molecule type" value="Genomic_DNA"/>
</dbReference>
<dbReference type="GO" id="GO:0016491">
    <property type="term" value="F:oxidoreductase activity"/>
    <property type="evidence" value="ECO:0007669"/>
    <property type="project" value="InterPro"/>
</dbReference>
<dbReference type="SUPFAM" id="SSF51735">
    <property type="entry name" value="NAD(P)-binding Rossmann-fold domains"/>
    <property type="match status" value="1"/>
</dbReference>
<accession>A0A9W7L728</accession>
<dbReference type="Pfam" id="PF08240">
    <property type="entry name" value="ADH_N"/>
    <property type="match status" value="1"/>
</dbReference>
<sequence length="384" mass="40891">MSETPPPPPPTMTGAIFSSTSSSGVCFNPELPTPSMSAPSKVAPGLFPGSVLVRVHAAGANPVDAKYIIGDKLPESWMSFSARRVSGHTPGFDFSGVVVNAPPGCGYEAGDEVYGLACDPAKMAMRTLRGSFAEYCCPPLNQIFKKPISLSHVEAAALPLVGTTCVQAFEEHGLKEGHRVLIIGASGGVGHVATQVASLQGAKVVGVCSGRNEEFVKEMGAEKVISYGEGDVFEKIKKEAESGGKFDIVLDCVNSADSRDQKASYLSQLLGPLKDSVINTESGSDGHNYVVLGGRSSEWTTAALKRFTGVNMFKSNFELFWIKMPSCQSALKTLGQLADEKGLKPKVDLEMDFDEESCRKAFDTLRGRRTAGKIVLKVVKSQSK</sequence>
<dbReference type="InterPro" id="IPR020843">
    <property type="entry name" value="ER"/>
</dbReference>
<dbReference type="InterPro" id="IPR013154">
    <property type="entry name" value="ADH-like_N"/>
</dbReference>
<dbReference type="PANTHER" id="PTHR11695:SF647">
    <property type="entry name" value="ENOYL REDUCTASE (ER) DOMAIN-CONTAINING PROTEIN"/>
    <property type="match status" value="1"/>
</dbReference>
<dbReference type="Gene3D" id="3.90.180.10">
    <property type="entry name" value="Medium-chain alcohol dehydrogenases, catalytic domain"/>
    <property type="match status" value="1"/>
</dbReference>
<dbReference type="Gene3D" id="3.40.50.720">
    <property type="entry name" value="NAD(P)-binding Rossmann-like Domain"/>
    <property type="match status" value="1"/>
</dbReference>
<feature type="domain" description="Enoyl reductase (ER)" evidence="1">
    <location>
        <begin position="33"/>
        <end position="376"/>
    </location>
</feature>
<dbReference type="OrthoDB" id="201656at2759"/>
<reference evidence="3" key="1">
    <citation type="journal article" date="2023" name="Commun. Biol.">
        <title>Genome analysis of Parmales, the sister group of diatoms, reveals the evolutionary specialization of diatoms from phago-mixotrophs to photoautotrophs.</title>
        <authorList>
            <person name="Ban H."/>
            <person name="Sato S."/>
            <person name="Yoshikawa S."/>
            <person name="Yamada K."/>
            <person name="Nakamura Y."/>
            <person name="Ichinomiya M."/>
            <person name="Sato N."/>
            <person name="Blanc-Mathieu R."/>
            <person name="Endo H."/>
            <person name="Kuwata A."/>
            <person name="Ogata H."/>
        </authorList>
    </citation>
    <scope>NUCLEOTIDE SEQUENCE [LARGE SCALE GENOMIC DNA]</scope>
</reference>
<evidence type="ECO:0000313" key="3">
    <source>
        <dbReference type="Proteomes" id="UP001165065"/>
    </source>
</evidence>
<evidence type="ECO:0000259" key="1">
    <source>
        <dbReference type="SMART" id="SM00829"/>
    </source>
</evidence>
<dbReference type="InterPro" id="IPR050700">
    <property type="entry name" value="YIM1/Zinc_Alcohol_DH_Fams"/>
</dbReference>
<dbReference type="Proteomes" id="UP001165065">
    <property type="component" value="Unassembled WGS sequence"/>
</dbReference>
<dbReference type="SMART" id="SM00829">
    <property type="entry name" value="PKS_ER"/>
    <property type="match status" value="1"/>
</dbReference>
<dbReference type="GO" id="GO:0005739">
    <property type="term" value="C:mitochondrion"/>
    <property type="evidence" value="ECO:0007669"/>
    <property type="project" value="TreeGrafter"/>
</dbReference>
<proteinExistence type="predicted"/>
<dbReference type="InterPro" id="IPR013149">
    <property type="entry name" value="ADH-like_C"/>
</dbReference>
<comment type="caution">
    <text evidence="2">The sequence shown here is derived from an EMBL/GenBank/DDBJ whole genome shotgun (WGS) entry which is preliminary data.</text>
</comment>
<name>A0A9W7L728_9STRA</name>